<dbReference type="AlphaFoldDB" id="A0ABC9HJB8"/>
<dbReference type="Gene3D" id="1.20.58.60">
    <property type="match status" value="1"/>
</dbReference>
<dbReference type="InterPro" id="IPR002017">
    <property type="entry name" value="Spectrin_repeat"/>
</dbReference>
<dbReference type="EMBL" id="CANUEZ050000238">
    <property type="protein sequence ID" value="CAM0512714.1"/>
    <property type="molecule type" value="Genomic_DNA"/>
</dbReference>
<accession>A0ABC9HJB8</accession>
<dbReference type="Pfam" id="PF00435">
    <property type="entry name" value="Spectrin"/>
    <property type="match status" value="1"/>
</dbReference>
<protein>
    <recommendedName>
        <fullName evidence="3">Spectrin repeat-containing domain protein</fullName>
    </recommendedName>
</protein>
<gene>
    <name evidence="1" type="ORF">FHB240107_LOCUS11949</name>
</gene>
<sequence>MHTQRIQQVFQDVVNTIVQHPNLSDRLKIKLSEITSDWDELRRRIRDRIACMVQMHRAIIFQDGYLRLDLWLKTFAEKLGLVEAMNLADTIELSCTPTVTGLTVAEPDGTDLLTPCDSFHSVNVQLQTMNTQLEESKTKEKLLDELKEHAAILKQTSPTTTMKVDQVPDLNTLEKRYWLIRHTVEKRWAQIDAQKHYHRLLFDLGDEQIWIRERIYVANNQDVGRSLLAVNHLIRRHRLMLKEVAVRDAHVESLLKEADSILIQWQTRAAGSTTSRDLTNGSDQILLHPNGIKFRLRTQVLHDLTMCEISMLTQCNFSINHVNNQIN</sequence>
<evidence type="ECO:0000313" key="1">
    <source>
        <dbReference type="EMBL" id="CAM0512714.1"/>
    </source>
</evidence>
<comment type="caution">
    <text evidence="1">The sequence shown here is derived from an EMBL/GenBank/DDBJ whole genome shotgun (WGS) entry which is preliminary data.</text>
</comment>
<dbReference type="Proteomes" id="UP001189180">
    <property type="component" value="Unassembled WGS sequence"/>
</dbReference>
<reference evidence="1 2" key="1">
    <citation type="submission" date="2024-08" db="EMBL/GenBank/DDBJ databases">
        <authorList>
            <person name="Paterson S."/>
        </authorList>
    </citation>
    <scope>NUCLEOTIDE SEQUENCE [LARGE SCALE GENOMIC DNA]</scope>
</reference>
<evidence type="ECO:0000313" key="2">
    <source>
        <dbReference type="Proteomes" id="UP001189180"/>
    </source>
</evidence>
<dbReference type="PANTHER" id="PTHR11915">
    <property type="entry name" value="SPECTRIN/FILAMIN RELATED CYTOSKELETAL PROTEIN"/>
    <property type="match status" value="1"/>
</dbReference>
<evidence type="ECO:0008006" key="3">
    <source>
        <dbReference type="Google" id="ProtNLM"/>
    </source>
</evidence>
<name>A0ABC9HJB8_FASHE</name>
<dbReference type="SUPFAM" id="SSF46966">
    <property type="entry name" value="Spectrin repeat"/>
    <property type="match status" value="1"/>
</dbReference>
<keyword evidence="2" id="KW-1185">Reference proteome</keyword>
<organism evidence="1 2">
    <name type="scientific">Fasciola hepatica</name>
    <name type="common">Liver fluke</name>
    <dbReference type="NCBI Taxonomy" id="6192"/>
    <lineage>
        <taxon>Eukaryota</taxon>
        <taxon>Metazoa</taxon>
        <taxon>Spiralia</taxon>
        <taxon>Lophotrochozoa</taxon>
        <taxon>Platyhelminthes</taxon>
        <taxon>Trematoda</taxon>
        <taxon>Digenea</taxon>
        <taxon>Plagiorchiida</taxon>
        <taxon>Echinostomata</taxon>
        <taxon>Echinostomatoidea</taxon>
        <taxon>Fasciolidae</taxon>
        <taxon>Fasciola</taxon>
    </lineage>
</organism>
<proteinExistence type="predicted"/>